<accession>A0A5C6CR75</accession>
<protein>
    <submittedName>
        <fullName evidence="2">Uncharacterized protein</fullName>
    </submittedName>
</protein>
<dbReference type="EMBL" id="SJPS01000004">
    <property type="protein sequence ID" value="TWU26037.1"/>
    <property type="molecule type" value="Genomic_DNA"/>
</dbReference>
<dbReference type="AlphaFoldDB" id="A0A5C6CR75"/>
<feature type="compositionally biased region" description="Polar residues" evidence="1">
    <location>
        <begin position="32"/>
        <end position="45"/>
    </location>
</feature>
<feature type="region of interest" description="Disordered" evidence="1">
    <location>
        <begin position="27"/>
        <end position="96"/>
    </location>
</feature>
<evidence type="ECO:0000313" key="3">
    <source>
        <dbReference type="Proteomes" id="UP000318437"/>
    </source>
</evidence>
<organism evidence="2 3">
    <name type="scientific">Bythopirellula polymerisocia</name>
    <dbReference type="NCBI Taxonomy" id="2528003"/>
    <lineage>
        <taxon>Bacteria</taxon>
        <taxon>Pseudomonadati</taxon>
        <taxon>Planctomycetota</taxon>
        <taxon>Planctomycetia</taxon>
        <taxon>Pirellulales</taxon>
        <taxon>Lacipirellulaceae</taxon>
        <taxon>Bythopirellula</taxon>
    </lineage>
</organism>
<comment type="caution">
    <text evidence="2">The sequence shown here is derived from an EMBL/GenBank/DDBJ whole genome shotgun (WGS) entry which is preliminary data.</text>
</comment>
<reference evidence="2 3" key="1">
    <citation type="submission" date="2019-02" db="EMBL/GenBank/DDBJ databases">
        <title>Deep-cultivation of Planctomycetes and their phenomic and genomic characterization uncovers novel biology.</title>
        <authorList>
            <person name="Wiegand S."/>
            <person name="Jogler M."/>
            <person name="Boedeker C."/>
            <person name="Pinto D."/>
            <person name="Vollmers J."/>
            <person name="Rivas-Marin E."/>
            <person name="Kohn T."/>
            <person name="Peeters S.H."/>
            <person name="Heuer A."/>
            <person name="Rast P."/>
            <person name="Oberbeckmann S."/>
            <person name="Bunk B."/>
            <person name="Jeske O."/>
            <person name="Meyerdierks A."/>
            <person name="Storesund J.E."/>
            <person name="Kallscheuer N."/>
            <person name="Luecker S."/>
            <person name="Lage O.M."/>
            <person name="Pohl T."/>
            <person name="Merkel B.J."/>
            <person name="Hornburger P."/>
            <person name="Mueller R.-W."/>
            <person name="Bruemmer F."/>
            <person name="Labrenz M."/>
            <person name="Spormann A.M."/>
            <person name="Op Den Camp H."/>
            <person name="Overmann J."/>
            <person name="Amann R."/>
            <person name="Jetten M.S.M."/>
            <person name="Mascher T."/>
            <person name="Medema M.H."/>
            <person name="Devos D.P."/>
            <person name="Kaster A.-K."/>
            <person name="Ovreas L."/>
            <person name="Rohde M."/>
            <person name="Galperin M.Y."/>
            <person name="Jogler C."/>
        </authorList>
    </citation>
    <scope>NUCLEOTIDE SEQUENCE [LARGE SCALE GENOMIC DNA]</scope>
    <source>
        <strain evidence="2 3">Pla144</strain>
    </source>
</reference>
<proteinExistence type="predicted"/>
<sequence length="96" mass="10796">MRCQTSAWQKEGLERLDREETKAILLRKGSIPSEQPSQHEQSEIQPHNFKAMKNLHDGETSQDARSGGIPVVLERNVAHGVGQEDHDKDQASGHWS</sequence>
<evidence type="ECO:0000256" key="1">
    <source>
        <dbReference type="SAM" id="MobiDB-lite"/>
    </source>
</evidence>
<gene>
    <name evidence="2" type="ORF">Pla144_32540</name>
</gene>
<dbReference type="Proteomes" id="UP000318437">
    <property type="component" value="Unassembled WGS sequence"/>
</dbReference>
<keyword evidence="3" id="KW-1185">Reference proteome</keyword>
<evidence type="ECO:0000313" key="2">
    <source>
        <dbReference type="EMBL" id="TWU26037.1"/>
    </source>
</evidence>
<name>A0A5C6CR75_9BACT</name>
<feature type="compositionally biased region" description="Basic and acidic residues" evidence="1">
    <location>
        <begin position="82"/>
        <end position="96"/>
    </location>
</feature>